<dbReference type="Pfam" id="PF19050">
    <property type="entry name" value="PhoD_2"/>
    <property type="match status" value="2"/>
</dbReference>
<feature type="compositionally biased region" description="Basic and acidic residues" evidence="1">
    <location>
        <begin position="365"/>
        <end position="386"/>
    </location>
</feature>
<feature type="compositionally biased region" description="Low complexity" evidence="1">
    <location>
        <begin position="71"/>
        <end position="80"/>
    </location>
</feature>
<evidence type="ECO:0000259" key="2">
    <source>
        <dbReference type="Pfam" id="PF19050"/>
    </source>
</evidence>
<dbReference type="SUPFAM" id="SSF56300">
    <property type="entry name" value="Metallo-dependent phosphatases"/>
    <property type="match status" value="1"/>
</dbReference>
<dbReference type="Proteomes" id="UP000799764">
    <property type="component" value="Unassembled WGS sequence"/>
</dbReference>
<feature type="compositionally biased region" description="Acidic residues" evidence="1">
    <location>
        <begin position="1438"/>
        <end position="1450"/>
    </location>
</feature>
<evidence type="ECO:0000256" key="1">
    <source>
        <dbReference type="SAM" id="MobiDB-lite"/>
    </source>
</evidence>
<evidence type="ECO:0000313" key="3">
    <source>
        <dbReference type="EMBL" id="KAF2442074.1"/>
    </source>
</evidence>
<proteinExistence type="predicted"/>
<feature type="compositionally biased region" description="Basic and acidic residues" evidence="1">
    <location>
        <begin position="229"/>
        <end position="245"/>
    </location>
</feature>
<dbReference type="OrthoDB" id="9999821at2759"/>
<dbReference type="InterPro" id="IPR043904">
    <property type="entry name" value="PhoD_2-like"/>
</dbReference>
<dbReference type="PANTHER" id="PTHR46689">
    <property type="entry name" value="MEMBRANE PROTEIN, PUTATIVE-RELATED"/>
    <property type="match status" value="1"/>
</dbReference>
<feature type="compositionally biased region" description="Polar residues" evidence="1">
    <location>
        <begin position="124"/>
        <end position="133"/>
    </location>
</feature>
<feature type="region of interest" description="Disordered" evidence="1">
    <location>
        <begin position="544"/>
        <end position="593"/>
    </location>
</feature>
<feature type="compositionally biased region" description="Basic and acidic residues" evidence="1">
    <location>
        <begin position="430"/>
        <end position="457"/>
    </location>
</feature>
<feature type="compositionally biased region" description="Basic and acidic residues" evidence="1">
    <location>
        <begin position="1426"/>
        <end position="1437"/>
    </location>
</feature>
<feature type="region of interest" description="Disordered" evidence="1">
    <location>
        <begin position="1"/>
        <end position="213"/>
    </location>
</feature>
<name>A0A9P4PBQ4_9PLEO</name>
<feature type="compositionally biased region" description="Polar residues" evidence="1">
    <location>
        <begin position="8"/>
        <end position="24"/>
    </location>
</feature>
<feature type="compositionally biased region" description="Polar residues" evidence="1">
    <location>
        <begin position="320"/>
        <end position="338"/>
    </location>
</feature>
<gene>
    <name evidence="3" type="ORF">P171DRAFT_60862</name>
</gene>
<dbReference type="InterPro" id="IPR038607">
    <property type="entry name" value="PhoD-like_sf"/>
</dbReference>
<feature type="region of interest" description="Disordered" evidence="1">
    <location>
        <begin position="1422"/>
        <end position="1720"/>
    </location>
</feature>
<comment type="caution">
    <text evidence="3">The sequence shown here is derived from an EMBL/GenBank/DDBJ whole genome shotgun (WGS) entry which is preliminary data.</text>
</comment>
<feature type="compositionally biased region" description="Low complexity" evidence="1">
    <location>
        <begin position="1556"/>
        <end position="1567"/>
    </location>
</feature>
<feature type="compositionally biased region" description="Basic and acidic residues" evidence="1">
    <location>
        <begin position="203"/>
        <end position="213"/>
    </location>
</feature>
<protein>
    <recommendedName>
        <fullName evidence="2">PhoD-like phosphatase domain-containing protein</fullName>
    </recommendedName>
</protein>
<dbReference type="InterPro" id="IPR029052">
    <property type="entry name" value="Metallo-depent_PP-like"/>
</dbReference>
<feature type="region of interest" description="Disordered" evidence="1">
    <location>
        <begin position="1216"/>
        <end position="1338"/>
    </location>
</feature>
<feature type="compositionally biased region" description="Basic residues" evidence="1">
    <location>
        <begin position="1711"/>
        <end position="1720"/>
    </location>
</feature>
<dbReference type="Gene3D" id="3.60.21.70">
    <property type="entry name" value="PhoD-like phosphatase"/>
    <property type="match status" value="1"/>
</dbReference>
<dbReference type="GO" id="GO:0016020">
    <property type="term" value="C:membrane"/>
    <property type="evidence" value="ECO:0007669"/>
    <property type="project" value="TreeGrafter"/>
</dbReference>
<organism evidence="3 4">
    <name type="scientific">Karstenula rhodostoma CBS 690.94</name>
    <dbReference type="NCBI Taxonomy" id="1392251"/>
    <lineage>
        <taxon>Eukaryota</taxon>
        <taxon>Fungi</taxon>
        <taxon>Dikarya</taxon>
        <taxon>Ascomycota</taxon>
        <taxon>Pezizomycotina</taxon>
        <taxon>Dothideomycetes</taxon>
        <taxon>Pleosporomycetidae</taxon>
        <taxon>Pleosporales</taxon>
        <taxon>Massarineae</taxon>
        <taxon>Didymosphaeriaceae</taxon>
        <taxon>Karstenula</taxon>
    </lineage>
</organism>
<dbReference type="PANTHER" id="PTHR46689:SF1">
    <property type="entry name" value="PHOD-LIKE PHOSPHATASE DOMAIN-CONTAINING PROTEIN"/>
    <property type="match status" value="1"/>
</dbReference>
<feature type="compositionally biased region" description="Polar residues" evidence="1">
    <location>
        <begin position="1568"/>
        <end position="1577"/>
    </location>
</feature>
<feature type="domain" description="PhoD-like phosphatase" evidence="2">
    <location>
        <begin position="1053"/>
        <end position="1215"/>
    </location>
</feature>
<dbReference type="EMBL" id="MU001504">
    <property type="protein sequence ID" value="KAF2442074.1"/>
    <property type="molecule type" value="Genomic_DNA"/>
</dbReference>
<evidence type="ECO:0000313" key="4">
    <source>
        <dbReference type="Proteomes" id="UP000799764"/>
    </source>
</evidence>
<feature type="compositionally biased region" description="Basic and acidic residues" evidence="1">
    <location>
        <begin position="1642"/>
        <end position="1653"/>
    </location>
</feature>
<sequence>MARLSMENRGSNATYVAQTANNPQQPLPDGYSKKGASYRRPVDAQPAHAHAPATEPATAMPGDSARPAADSSGANGVSRSSSHRRRQSQQIPPPTTGASGEALPAAPDVPRAPPVSYKDPYAPKSTSRAPSRSHSGRSRDPTIYMNASRQQPAITIPAERLQQLRSPPYSPPESLSGAAEGVARKNSKGRRPSVPDRSPLQKLEGKLDDISKEERRARILEIELAAQEKAEAEMRARRARDREAAAKQQRNVSEKVTSPEPTPTRTTSNRRHVSMPVQNKPKAPLLPDDLSESEDGYGYDLSDPWDPSGTGAGSGPHRVVSQSKAQRISITPSHQQVVGRTIRSVGRSPSANQKEVGVARGSGSFRDRSGPVKAPEKPVEKLERKLAPVPSGLGLYGVDEPPNASRHVSGGVARYDSRRLSKDLPPTPKETIKHERKRDSRGIFEAQKEMEQQEIDQKGTLNRNDQLRPHGVSAAPAANRRSVGFSDSVTEVHAAPPSHAQNQTVGDVFSQEHDPDRLYVPPPMLDEWKNGPVGILMDADLDLDAPQRSNSTGGNKAWWEDSSSTRRRQSGGYAEPTYDGYVDPPTTQTTFNPPLYLKCGPLLRYTGLRRDKNKAGRDREIWRGSVMIVTTDEGSSYQRPPTLRLFTQPMDLLPHPPDDVDPDNLHPAYVDPLEGQVKVSRTGRTLYVKAIDEIPEDIDLSLEEDDTGLFSELQSSMSPQSAGPQKSSRIKKRDGEKLGKVKEITAVKLHAERGVTFWRFNLEVELGPKQARIAYRINRGPAIGFWVPARGETMNIMFHSCNGFSLSVDSKEFCGPDPMWRDVLNNHQTRPFHVMIGGGDQIYNDAAMRDTTLFRQWTESNNVWQKHRTPFSEELQNELEQFYLDRYSMWFSQGLFGLANSQIPMINIWDDHDIIDGYGSYPHHFMETPVFTGLGAVAFKYYMLFQHQSVPAETRATEPSWLLGARPGPYIRELSRSVFVQLGREVAFLGLDCRTERQRDEIISEDSYDNIFDRLEEEIIRGETKHLIVLLGVPIAYPRLNFLENVLTSRLMDPVKALGRMGLLGGFVNKFDGGVEILDDLDDHWTAKHHKDERNWLIHELQHIARTKSVRVTILGGDVHLAAAGQFFSNKKLNIPKDKDHRYMPNVISSAIVNTPPPEIMADIINKRNKIHHLDPDTDENMIPLFTHDVDGKKRNNLHLLQRRNWCSLRAYKPGSTPLDTPPASPGANGPRLTRTLSDYTPGNMVRRMSGSGRRKERAPPVSYYNNPANTAAHDRQTQPQSSFSPERPERPRSRRNSFTSLFKRRASVDSVDAHGSSHSVPARRPSLAGDPSGGPPNFIRRASILSKKGVRREGEHINLAGGLDICLNLEVSQHDPAGITTPYRLLVPALDYSAPEAAEEEEKERRKSRLSSVFGVFGKRRPRRTIGDDGRSHTEGSESESGSEEEMNEEERIRQRYKVGPRIIIPGFTNRKRAPSQSQPPPYADTHAPTDAGLAPGHAAPSAPQNRRQSVDIGSARPAPGAPPPSAYDSAAAQRNRHVSAPVVAYTAVQTQTAPLPSRSGSSRLPNTNASHSSQLPHQRPQDVPPPDQDPKVNRRSMGGILNQHRGERFEHEAHVVTHRSKRDSYPPHPAIVGAGPESPYSRRDMQARDDTGGDGYFAQRERGGAGVGAKYLGRGKYAENDEESSEDDGRSYATGDDEARESEESFVPPKKKGFKFWK</sequence>
<feature type="compositionally biased region" description="Low complexity" evidence="1">
    <location>
        <begin position="44"/>
        <end position="61"/>
    </location>
</feature>
<accession>A0A9P4PBQ4</accession>
<reference evidence="3" key="1">
    <citation type="journal article" date="2020" name="Stud. Mycol.">
        <title>101 Dothideomycetes genomes: a test case for predicting lifestyles and emergence of pathogens.</title>
        <authorList>
            <person name="Haridas S."/>
            <person name="Albert R."/>
            <person name="Binder M."/>
            <person name="Bloem J."/>
            <person name="Labutti K."/>
            <person name="Salamov A."/>
            <person name="Andreopoulos B."/>
            <person name="Baker S."/>
            <person name="Barry K."/>
            <person name="Bills G."/>
            <person name="Bluhm B."/>
            <person name="Cannon C."/>
            <person name="Castanera R."/>
            <person name="Culley D."/>
            <person name="Daum C."/>
            <person name="Ezra D."/>
            <person name="Gonzalez J."/>
            <person name="Henrissat B."/>
            <person name="Kuo A."/>
            <person name="Liang C."/>
            <person name="Lipzen A."/>
            <person name="Lutzoni F."/>
            <person name="Magnuson J."/>
            <person name="Mondo S."/>
            <person name="Nolan M."/>
            <person name="Ohm R."/>
            <person name="Pangilinan J."/>
            <person name="Park H.-J."/>
            <person name="Ramirez L."/>
            <person name="Alfaro M."/>
            <person name="Sun H."/>
            <person name="Tritt A."/>
            <person name="Yoshinaga Y."/>
            <person name="Zwiers L.-H."/>
            <person name="Turgeon B."/>
            <person name="Goodwin S."/>
            <person name="Spatafora J."/>
            <person name="Crous P."/>
            <person name="Grigoriev I."/>
        </authorList>
    </citation>
    <scope>NUCLEOTIDE SEQUENCE</scope>
    <source>
        <strain evidence="3">CBS 690.94</strain>
    </source>
</reference>
<dbReference type="InterPro" id="IPR018946">
    <property type="entry name" value="PhoD-like_MPP"/>
</dbReference>
<feature type="compositionally biased region" description="Polar residues" evidence="1">
    <location>
        <begin position="712"/>
        <end position="727"/>
    </location>
</feature>
<feature type="region of interest" description="Disordered" evidence="1">
    <location>
        <begin position="712"/>
        <end position="734"/>
    </location>
</feature>
<keyword evidence="4" id="KW-1185">Reference proteome</keyword>
<feature type="region of interest" description="Disordered" evidence="1">
    <location>
        <begin position="229"/>
        <end position="480"/>
    </location>
</feature>
<feature type="compositionally biased region" description="Basic and acidic residues" evidence="1">
    <location>
        <begin position="1606"/>
        <end position="1617"/>
    </location>
</feature>
<feature type="domain" description="PhoD-like phosphatase" evidence="2">
    <location>
        <begin position="787"/>
        <end position="1047"/>
    </location>
</feature>
<dbReference type="CDD" id="cd07389">
    <property type="entry name" value="MPP_PhoD"/>
    <property type="match status" value="1"/>
</dbReference>